<dbReference type="Proteomes" id="UP000703661">
    <property type="component" value="Unassembled WGS sequence"/>
</dbReference>
<organism evidence="19 20">
    <name type="scientific">Entomortierella chlamydospora</name>
    <dbReference type="NCBI Taxonomy" id="101097"/>
    <lineage>
        <taxon>Eukaryota</taxon>
        <taxon>Fungi</taxon>
        <taxon>Fungi incertae sedis</taxon>
        <taxon>Mucoromycota</taxon>
        <taxon>Mortierellomycotina</taxon>
        <taxon>Mortierellomycetes</taxon>
        <taxon>Mortierellales</taxon>
        <taxon>Mortierellaceae</taxon>
        <taxon>Entomortierella</taxon>
    </lineage>
</organism>
<evidence type="ECO:0000256" key="5">
    <source>
        <dbReference type="ARBA" id="ARBA00022692"/>
    </source>
</evidence>
<evidence type="ECO:0000256" key="9">
    <source>
        <dbReference type="ARBA" id="ARBA00022833"/>
    </source>
</evidence>
<evidence type="ECO:0000256" key="14">
    <source>
        <dbReference type="RuleBase" id="RU361240"/>
    </source>
</evidence>
<dbReference type="PANTHER" id="PTHR12147">
    <property type="entry name" value="METALLOPEPTIDASE M28 FAMILY MEMBER"/>
    <property type="match status" value="1"/>
</dbReference>
<dbReference type="InterPro" id="IPR053974">
    <property type="entry name" value="ERMP1_1-A_TM"/>
</dbReference>
<keyword evidence="11" id="KW-0482">Metalloprotease</keyword>
<feature type="transmembrane region" description="Helical" evidence="16">
    <location>
        <begin position="582"/>
        <end position="602"/>
    </location>
</feature>
<evidence type="ECO:0000256" key="3">
    <source>
        <dbReference type="ARBA" id="ARBA00010918"/>
    </source>
</evidence>
<evidence type="ECO:0000256" key="1">
    <source>
        <dbReference type="ARBA" id="ARBA00001947"/>
    </source>
</evidence>
<dbReference type="PANTHER" id="PTHR12147:SF22">
    <property type="entry name" value="ENDOPLASMIC RETICULUM METALLOPEPTIDASE 1"/>
    <property type="match status" value="1"/>
</dbReference>
<keyword evidence="10 16" id="KW-1133">Transmembrane helix</keyword>
<keyword evidence="5 16" id="KW-0812">Transmembrane</keyword>
<keyword evidence="8" id="KW-0256">Endoplasmic reticulum</keyword>
<keyword evidence="4 14" id="KW-0645">Protease</keyword>
<evidence type="ECO:0000256" key="11">
    <source>
        <dbReference type="ARBA" id="ARBA00023049"/>
    </source>
</evidence>
<comment type="subcellular location">
    <subcellularLocation>
        <location evidence="2">Endoplasmic reticulum membrane</location>
        <topology evidence="2">Multi-pass membrane protein</topology>
    </subcellularLocation>
</comment>
<feature type="domain" description="Endoplasmic reticulum metallopeptidase 1/1-A TM" evidence="18">
    <location>
        <begin position="451"/>
        <end position="667"/>
    </location>
</feature>
<keyword evidence="12 16" id="KW-0472">Membrane</keyword>
<comment type="similarity">
    <text evidence="3 14">Belongs to the peptidase M28 family.</text>
</comment>
<evidence type="ECO:0000256" key="8">
    <source>
        <dbReference type="ARBA" id="ARBA00022824"/>
    </source>
</evidence>
<dbReference type="InterPro" id="IPR045175">
    <property type="entry name" value="M28_fam"/>
</dbReference>
<evidence type="ECO:0000256" key="7">
    <source>
        <dbReference type="ARBA" id="ARBA00022801"/>
    </source>
</evidence>
<name>A0A9P6T223_9FUNG</name>
<proteinExistence type="inferred from homology"/>
<dbReference type="Pfam" id="PF04389">
    <property type="entry name" value="Peptidase_M28"/>
    <property type="match status" value="1"/>
</dbReference>
<evidence type="ECO:0000259" key="17">
    <source>
        <dbReference type="Pfam" id="PF04389"/>
    </source>
</evidence>
<gene>
    <name evidence="19" type="ORF">BGZ80_006200</name>
</gene>
<feature type="transmembrane region" description="Helical" evidence="16">
    <location>
        <begin position="622"/>
        <end position="642"/>
    </location>
</feature>
<feature type="compositionally biased region" description="Basic and acidic residues" evidence="15">
    <location>
        <begin position="11"/>
        <end position="21"/>
    </location>
</feature>
<keyword evidence="13" id="KW-0325">Glycoprotein</keyword>
<evidence type="ECO:0000256" key="10">
    <source>
        <dbReference type="ARBA" id="ARBA00022989"/>
    </source>
</evidence>
<reference evidence="19" key="1">
    <citation type="journal article" date="2020" name="Fungal Divers.">
        <title>Resolving the Mortierellaceae phylogeny through synthesis of multi-gene phylogenetics and phylogenomics.</title>
        <authorList>
            <person name="Vandepol N."/>
            <person name="Liber J."/>
            <person name="Desiro A."/>
            <person name="Na H."/>
            <person name="Kennedy M."/>
            <person name="Barry K."/>
            <person name="Grigoriev I.V."/>
            <person name="Miller A.N."/>
            <person name="O'Donnell K."/>
            <person name="Stajich J.E."/>
            <person name="Bonito G."/>
        </authorList>
    </citation>
    <scope>NUCLEOTIDE SEQUENCE</scope>
    <source>
        <strain evidence="19">NRRL 2769</strain>
    </source>
</reference>
<evidence type="ECO:0000256" key="2">
    <source>
        <dbReference type="ARBA" id="ARBA00004477"/>
    </source>
</evidence>
<evidence type="ECO:0000256" key="15">
    <source>
        <dbReference type="SAM" id="MobiDB-lite"/>
    </source>
</evidence>
<sequence>MPALKNRSARRRDNSRHDGSAGEKTSYATEAGYELTKPQQLFPHRTSGTIDAILSWIYYLGFLALLATFAFKFHYALPKPVVEGRNPTTGELQFSEANVRLITGHLSENIGLRLIGTESVDETEQYLIREIKELKEQAKIEKATGQKNLPNFDMWIQVNDGSHRFDFMSKGKSELSTLVRCATSMYTNMTNIIVRLSCGPECDKNAILLNAHYDTTLGSPGAADDALGVGVQMELIRILSQQPALKKNSVIFLFNGGEESLQDASHSFITQHELKDTVRAVINLEGCGTSGPEILFQANSRPMIDAYKKVPYPHGSVVANDLFSTGMILSDTDFRQFVDHGNLTGLDMAVYMNSYLYHTHLDLNEHMELGLPQHMGENTLALVRHIGNEVELTTNGGKMFEKTSQVVFFDVMGFFFLAYPFDTAIRIHLLIGSLALYTLSSGASRPSQRSVISILLSFVTALMTPNLVAFILVTIGKPMQWFTHEWLPIAIFSPISAAAMLTVQYFFYDKRLSAPTNELATLSGIQFFFGVVMGSATYAQLASSYITAVYSLPYTLGLIFNQNRIYLLRRLRKTELSATVDFSTYLVSSLVPTAYFFYAAISLFDFLVPLTGRTGVDTPADYIAATLSGLYVFCACPPILAFAHRFGLPTLKRIISLLLILQVMALFVSTMYLEPFDKMHPKRIFAQHLRNLTSGETLVYVAHADAGPIYDNYVRDLETLFDTKARFKSGLENPGDWNAIYPFSQFLDSYILDTTPFIRSETLNDTIATSTAPLTDLIHDAPKLIAEGVSYDPTTGLRRLTVLCTHPEYILTVISFDAQLTSWSLSSDVPSKETFHYVIRNAGGYRTDGWRLDLEYKAKGPEDRLRIEITSMETESFDWRVEKERELAGSGDIGVMRKLVRATPDFIALTYFSTVASLFEL</sequence>
<evidence type="ECO:0000259" key="18">
    <source>
        <dbReference type="Pfam" id="PF22249"/>
    </source>
</evidence>
<dbReference type="FunFam" id="3.40.630.10:FF:000008">
    <property type="entry name" value="Endoplasmic reticulum metallopeptidase 1"/>
    <property type="match status" value="1"/>
</dbReference>
<feature type="transmembrane region" description="Helical" evidence="16">
    <location>
        <begin position="56"/>
        <end position="75"/>
    </location>
</feature>
<dbReference type="GO" id="GO:0008235">
    <property type="term" value="F:metalloexopeptidase activity"/>
    <property type="evidence" value="ECO:0007669"/>
    <property type="project" value="InterPro"/>
</dbReference>
<feature type="transmembrane region" description="Helical" evidence="16">
    <location>
        <begin position="654"/>
        <end position="673"/>
    </location>
</feature>
<keyword evidence="6 14" id="KW-0479">Metal-binding</keyword>
<feature type="transmembrane region" description="Helical" evidence="16">
    <location>
        <begin position="427"/>
        <end position="444"/>
    </location>
</feature>
<dbReference type="EC" id="3.4.-.-" evidence="14"/>
<feature type="domain" description="Peptidase M28" evidence="17">
    <location>
        <begin position="191"/>
        <end position="382"/>
    </location>
</feature>
<evidence type="ECO:0000313" key="20">
    <source>
        <dbReference type="Proteomes" id="UP000703661"/>
    </source>
</evidence>
<keyword evidence="9 14" id="KW-0862">Zinc</keyword>
<dbReference type="Gene3D" id="3.40.630.10">
    <property type="entry name" value="Zn peptidases"/>
    <property type="match status" value="1"/>
</dbReference>
<keyword evidence="7 14" id="KW-0378">Hydrolase</keyword>
<dbReference type="GO" id="GO:0006508">
    <property type="term" value="P:proteolysis"/>
    <property type="evidence" value="ECO:0007669"/>
    <property type="project" value="UniProtKB-KW"/>
</dbReference>
<dbReference type="EMBL" id="JAAAID010000305">
    <property type="protein sequence ID" value="KAG0019181.1"/>
    <property type="molecule type" value="Genomic_DNA"/>
</dbReference>
<evidence type="ECO:0000256" key="13">
    <source>
        <dbReference type="ARBA" id="ARBA00023180"/>
    </source>
</evidence>
<evidence type="ECO:0000256" key="6">
    <source>
        <dbReference type="ARBA" id="ARBA00022723"/>
    </source>
</evidence>
<dbReference type="GO" id="GO:0005789">
    <property type="term" value="C:endoplasmic reticulum membrane"/>
    <property type="evidence" value="ECO:0007669"/>
    <property type="project" value="UniProtKB-SubCell"/>
</dbReference>
<evidence type="ECO:0000313" key="19">
    <source>
        <dbReference type="EMBL" id="KAG0019181.1"/>
    </source>
</evidence>
<feature type="transmembrane region" description="Helical" evidence="16">
    <location>
        <begin position="487"/>
        <end position="507"/>
    </location>
</feature>
<dbReference type="GO" id="GO:0046872">
    <property type="term" value="F:metal ion binding"/>
    <property type="evidence" value="ECO:0007669"/>
    <property type="project" value="UniProtKB-KW"/>
</dbReference>
<evidence type="ECO:0000256" key="16">
    <source>
        <dbReference type="SAM" id="Phobius"/>
    </source>
</evidence>
<feature type="region of interest" description="Disordered" evidence="15">
    <location>
        <begin position="1"/>
        <end position="26"/>
    </location>
</feature>
<comment type="caution">
    <text evidence="19">The sequence shown here is derived from an EMBL/GenBank/DDBJ whole genome shotgun (WGS) entry which is preliminary data.</text>
</comment>
<accession>A0A9P6T223</accession>
<evidence type="ECO:0000256" key="4">
    <source>
        <dbReference type="ARBA" id="ARBA00022670"/>
    </source>
</evidence>
<comment type="cofactor">
    <cofactor evidence="1">
        <name>Zn(2+)</name>
        <dbReference type="ChEBI" id="CHEBI:29105"/>
    </cofactor>
</comment>
<dbReference type="AlphaFoldDB" id="A0A9P6T223"/>
<dbReference type="Pfam" id="PF22249">
    <property type="entry name" value="ERMP1-TM"/>
    <property type="match status" value="1"/>
</dbReference>
<dbReference type="InterPro" id="IPR048024">
    <property type="entry name" value="Fxna-like_M28_dom"/>
</dbReference>
<evidence type="ECO:0000256" key="12">
    <source>
        <dbReference type="ARBA" id="ARBA00023136"/>
    </source>
</evidence>
<keyword evidence="20" id="KW-1185">Reference proteome</keyword>
<dbReference type="SUPFAM" id="SSF53187">
    <property type="entry name" value="Zn-dependent exopeptidases"/>
    <property type="match status" value="1"/>
</dbReference>
<feature type="transmembrane region" description="Helical" evidence="16">
    <location>
        <begin position="451"/>
        <end position="475"/>
    </location>
</feature>
<dbReference type="CDD" id="cd03875">
    <property type="entry name" value="M28_Fxna_like"/>
    <property type="match status" value="1"/>
</dbReference>
<protein>
    <recommendedName>
        <fullName evidence="14">Peptide hydrolase</fullName>
        <ecNumber evidence="14">3.4.-.-</ecNumber>
    </recommendedName>
</protein>
<dbReference type="InterPro" id="IPR007484">
    <property type="entry name" value="Peptidase_M28"/>
</dbReference>
<feature type="transmembrane region" description="Helical" evidence="16">
    <location>
        <begin position="544"/>
        <end position="561"/>
    </location>
</feature>
<feature type="transmembrane region" description="Helical" evidence="16">
    <location>
        <begin position="519"/>
        <end position="538"/>
    </location>
</feature>